<comment type="caution">
    <text evidence="3">The sequence shown here is derived from an EMBL/GenBank/DDBJ whole genome shotgun (WGS) entry which is preliminary data.</text>
</comment>
<dbReference type="Proteomes" id="UP000283569">
    <property type="component" value="Unassembled WGS sequence"/>
</dbReference>
<reference evidence="3 4" key="1">
    <citation type="journal article" date="2018" name="Sci. Rep.">
        <title>Characterisation of pathogen-specific regions and novel effector candidates in Fusarium oxysporum f. sp. cepae.</title>
        <authorList>
            <person name="Armitage A.D."/>
            <person name="Taylor A."/>
            <person name="Sobczyk M.K."/>
            <person name="Baxter L."/>
            <person name="Greenfield B.P."/>
            <person name="Bates H.J."/>
            <person name="Wilson F."/>
            <person name="Jackson A.C."/>
            <person name="Ott S."/>
            <person name="Harrison R.J."/>
            <person name="Clarkson J.P."/>
        </authorList>
    </citation>
    <scope>NUCLEOTIDE SEQUENCE [LARGE SCALE GENOMIC DNA]</scope>
    <source>
        <strain evidence="3 4">Fp_A8</strain>
    </source>
</reference>
<protein>
    <recommendedName>
        <fullName evidence="5">Transcription factor domain-containing protein</fullName>
    </recommendedName>
</protein>
<feature type="compositionally biased region" description="Basic and acidic residues" evidence="2">
    <location>
        <begin position="467"/>
        <end position="479"/>
    </location>
</feature>
<gene>
    <name evidence="3" type="ORF">BFJ72_g9266</name>
</gene>
<dbReference type="InterPro" id="IPR021858">
    <property type="entry name" value="Fun_TF"/>
</dbReference>
<keyword evidence="1" id="KW-0539">Nucleus</keyword>
<proteinExistence type="predicted"/>
<feature type="compositionally biased region" description="Polar residues" evidence="2">
    <location>
        <begin position="499"/>
        <end position="522"/>
    </location>
</feature>
<evidence type="ECO:0000256" key="1">
    <source>
        <dbReference type="ARBA" id="ARBA00023242"/>
    </source>
</evidence>
<dbReference type="Pfam" id="PF11951">
    <property type="entry name" value="Fungal_trans_2"/>
    <property type="match status" value="1"/>
</dbReference>
<organism evidence="3 4">
    <name type="scientific">Gibberella intermedia</name>
    <name type="common">Bulb rot disease fungus</name>
    <name type="synonym">Fusarium proliferatum</name>
    <dbReference type="NCBI Taxonomy" id="948311"/>
    <lineage>
        <taxon>Eukaryota</taxon>
        <taxon>Fungi</taxon>
        <taxon>Dikarya</taxon>
        <taxon>Ascomycota</taxon>
        <taxon>Pezizomycotina</taxon>
        <taxon>Sordariomycetes</taxon>
        <taxon>Hypocreomycetidae</taxon>
        <taxon>Hypocreales</taxon>
        <taxon>Nectriaceae</taxon>
        <taxon>Fusarium</taxon>
        <taxon>Fusarium fujikuroi species complex</taxon>
    </lineage>
</organism>
<dbReference type="PANTHER" id="PTHR37540:SF5">
    <property type="entry name" value="TRANSCRIPTION FACTOR DOMAIN-CONTAINING PROTEIN"/>
    <property type="match status" value="1"/>
</dbReference>
<sequence length="642" mass="71728">MAGMNKPSEKKRLLFINANENNFHSRRNRHKSIDSEARRHVMLDIGRTRRKPSKDRQFVTLTWQAQKDTGKQESPKRRRYGLFETPEKFQVTMSTPRLHALAVFEREWGEDSFSAYGFTLIMTTGQNAMSGTYLTNTFWSPFAFRKSAFLKHYQQIFSSPEVLVPLYRQSSLELKAMALERSLMTIQCIESRLASSDTSWATSDSVISAVLALICYNFSNLDFDQAMVHIRGIWMVIEARGGISTVENNQDLFLMVSWVDITAALLHNTKPLFPLPMRMDASVRPGLSTLPDPLFCLLDGYSLYDERFLAVLACMGDLNSLATFLRTGEMTKGDAIWSDGEQINLLLNPIAHDLLNQQLSESPQSNTPFEIILESLRLGAIIWIIQTKRRCRCYPGTAQTHITSLLRILSKDAEADFPWNCRADLQVVRLWLLVLCSVSEPSGQDYATLMQIIAPEMKELNLKAAKENTKDSTLPHEPQEGSNTSADAPIEPALPSTIGGVTTQKPESSDGNADLEGSSSVSQGEVISRLQDKIRVLESLLWDSSESSSVLTTPHASLKRKMQEELYNPISKKMKPASQVTLEMGSFSPEVAGRYLSVVHNEVFRVAGRAGLINPADFDVGSDGVVGLSKHALKKVYSDGKS</sequence>
<evidence type="ECO:0000313" key="3">
    <source>
        <dbReference type="EMBL" id="RKL34534.1"/>
    </source>
</evidence>
<dbReference type="PANTHER" id="PTHR37540">
    <property type="entry name" value="TRANSCRIPTION FACTOR (ACR-2), PUTATIVE-RELATED-RELATED"/>
    <property type="match status" value="1"/>
</dbReference>
<evidence type="ECO:0008006" key="5">
    <source>
        <dbReference type="Google" id="ProtNLM"/>
    </source>
</evidence>
<name>A0A420SZ61_GIBIN</name>
<evidence type="ECO:0000256" key="2">
    <source>
        <dbReference type="SAM" id="MobiDB-lite"/>
    </source>
</evidence>
<evidence type="ECO:0000313" key="4">
    <source>
        <dbReference type="Proteomes" id="UP000283569"/>
    </source>
</evidence>
<feature type="region of interest" description="Disordered" evidence="2">
    <location>
        <begin position="467"/>
        <end position="522"/>
    </location>
</feature>
<dbReference type="AlphaFoldDB" id="A0A420SZ61"/>
<dbReference type="EMBL" id="MRDB01000035">
    <property type="protein sequence ID" value="RKL34534.1"/>
    <property type="molecule type" value="Genomic_DNA"/>
</dbReference>
<accession>A0A420SZ61</accession>